<protein>
    <recommendedName>
        <fullName evidence="10">Fluoride-specific ion channel FluC</fullName>
    </recommendedName>
</protein>
<keyword evidence="5 10" id="KW-0472">Membrane</keyword>
<keyword evidence="10" id="KW-0915">Sodium</keyword>
<feature type="transmembrane region" description="Helical" evidence="10">
    <location>
        <begin position="35"/>
        <end position="54"/>
    </location>
</feature>
<gene>
    <name evidence="10" type="primary">fluC</name>
    <name evidence="10" type="synonym">crcB</name>
    <name evidence="11" type="ORF">AOC05_06140</name>
</gene>
<evidence type="ECO:0000256" key="5">
    <source>
        <dbReference type="ARBA" id="ARBA00023136"/>
    </source>
</evidence>
<dbReference type="PANTHER" id="PTHR28259">
    <property type="entry name" value="FLUORIDE EXPORT PROTEIN 1-RELATED"/>
    <property type="match status" value="1"/>
</dbReference>
<comment type="similarity">
    <text evidence="7 10">Belongs to the fluoride channel Fluc/FEX (TC 1.A.43) family.</text>
</comment>
<evidence type="ECO:0000256" key="10">
    <source>
        <dbReference type="HAMAP-Rule" id="MF_00454"/>
    </source>
</evidence>
<evidence type="ECO:0000256" key="1">
    <source>
        <dbReference type="ARBA" id="ARBA00004651"/>
    </source>
</evidence>
<organism evidence="11 12">
    <name type="scientific">Arthrobacter alpinus</name>
    <dbReference type="NCBI Taxonomy" id="656366"/>
    <lineage>
        <taxon>Bacteria</taxon>
        <taxon>Bacillati</taxon>
        <taxon>Actinomycetota</taxon>
        <taxon>Actinomycetes</taxon>
        <taxon>Micrococcales</taxon>
        <taxon>Micrococcaceae</taxon>
        <taxon>Arthrobacter</taxon>
    </lineage>
</organism>
<evidence type="ECO:0000313" key="11">
    <source>
        <dbReference type="EMBL" id="ALE92010.1"/>
    </source>
</evidence>
<accession>A0A0M4QM23</accession>
<dbReference type="RefSeq" id="WP_062006477.1">
    <property type="nucleotide sequence ID" value="NZ_CP012677.1"/>
</dbReference>
<keyword evidence="2 10" id="KW-1003">Cell membrane</keyword>
<reference evidence="12" key="1">
    <citation type="submission" date="2015-09" db="EMBL/GenBank/DDBJ databases">
        <title>Complete genome of Arthrobacter alpinus strain R3.8.</title>
        <authorList>
            <person name="See-Too W.S."/>
            <person name="Chan K.G."/>
        </authorList>
    </citation>
    <scope>NUCLEOTIDE SEQUENCE [LARGE SCALE GENOMIC DNA]</scope>
    <source>
        <strain evidence="12">R3.8</strain>
    </source>
</reference>
<feature type="binding site" evidence="10">
    <location>
        <position position="76"/>
    </location>
    <ligand>
        <name>Na(+)</name>
        <dbReference type="ChEBI" id="CHEBI:29101"/>
        <note>structural</note>
    </ligand>
</feature>
<evidence type="ECO:0000256" key="4">
    <source>
        <dbReference type="ARBA" id="ARBA00022989"/>
    </source>
</evidence>
<comment type="activity regulation">
    <text evidence="10">Na(+) is not transported, but it plays an essential structural role and its presence is essential for fluoride channel function.</text>
</comment>
<feature type="transmembrane region" description="Helical" evidence="10">
    <location>
        <begin position="98"/>
        <end position="123"/>
    </location>
</feature>
<feature type="transmembrane region" description="Helical" evidence="10">
    <location>
        <begin position="6"/>
        <end position="23"/>
    </location>
</feature>
<evidence type="ECO:0000256" key="3">
    <source>
        <dbReference type="ARBA" id="ARBA00022692"/>
    </source>
</evidence>
<dbReference type="GO" id="GO:0005886">
    <property type="term" value="C:plasma membrane"/>
    <property type="evidence" value="ECO:0007669"/>
    <property type="project" value="UniProtKB-SubCell"/>
</dbReference>
<name>A0A0M4QM23_9MICC</name>
<evidence type="ECO:0000256" key="8">
    <source>
        <dbReference type="ARBA" id="ARBA00035585"/>
    </source>
</evidence>
<feature type="binding site" evidence="10">
    <location>
        <position position="79"/>
    </location>
    <ligand>
        <name>Na(+)</name>
        <dbReference type="ChEBI" id="CHEBI:29101"/>
        <note>structural</note>
    </ligand>
</feature>
<evidence type="ECO:0000256" key="6">
    <source>
        <dbReference type="ARBA" id="ARBA00023303"/>
    </source>
</evidence>
<comment type="function">
    <text evidence="9 10">Fluoride-specific ion channel. Important for reducing fluoride concentration in the cell, thus reducing its toxicity.</text>
</comment>
<evidence type="ECO:0000313" key="12">
    <source>
        <dbReference type="Proteomes" id="UP000062833"/>
    </source>
</evidence>
<dbReference type="GO" id="GO:0046872">
    <property type="term" value="F:metal ion binding"/>
    <property type="evidence" value="ECO:0007669"/>
    <property type="project" value="UniProtKB-KW"/>
</dbReference>
<dbReference type="PATRIC" id="fig|656366.3.peg.1312"/>
<dbReference type="HAMAP" id="MF_00454">
    <property type="entry name" value="FluC"/>
    <property type="match status" value="1"/>
</dbReference>
<keyword evidence="10" id="KW-0406">Ion transport</keyword>
<dbReference type="NCBIfam" id="TIGR00494">
    <property type="entry name" value="crcB"/>
    <property type="match status" value="1"/>
</dbReference>
<dbReference type="AlphaFoldDB" id="A0A0M4QM23"/>
<keyword evidence="3 10" id="KW-0812">Transmembrane</keyword>
<keyword evidence="10" id="KW-0479">Metal-binding</keyword>
<keyword evidence="4 10" id="KW-1133">Transmembrane helix</keyword>
<dbReference type="EMBL" id="CP012677">
    <property type="protein sequence ID" value="ALE92010.1"/>
    <property type="molecule type" value="Genomic_DNA"/>
</dbReference>
<evidence type="ECO:0000256" key="7">
    <source>
        <dbReference type="ARBA" id="ARBA00035120"/>
    </source>
</evidence>
<sequence>MTPWIFLGVAVAGGVGAAVRYMVDGSIRSKSAAGYPWPTTLINISGSLVLGFLTGLAMEALPANNVAIVLGTGFLGGYTTFSTASYETVQLMRDRRYAAALGSGLGLAVAAVAAAGMGLWLGLSL</sequence>
<dbReference type="PANTHER" id="PTHR28259:SF1">
    <property type="entry name" value="FLUORIDE EXPORT PROTEIN 1-RELATED"/>
    <property type="match status" value="1"/>
</dbReference>
<feature type="transmembrane region" description="Helical" evidence="10">
    <location>
        <begin position="66"/>
        <end position="86"/>
    </location>
</feature>
<comment type="subcellular location">
    <subcellularLocation>
        <location evidence="1 10">Cell membrane</location>
        <topology evidence="1 10">Multi-pass membrane protein</topology>
    </subcellularLocation>
</comment>
<comment type="catalytic activity">
    <reaction evidence="8">
        <text>fluoride(in) = fluoride(out)</text>
        <dbReference type="Rhea" id="RHEA:76159"/>
        <dbReference type="ChEBI" id="CHEBI:17051"/>
    </reaction>
    <physiologicalReaction direction="left-to-right" evidence="8">
        <dbReference type="Rhea" id="RHEA:76160"/>
    </physiologicalReaction>
</comment>
<proteinExistence type="inferred from homology"/>
<keyword evidence="10" id="KW-0813">Transport</keyword>
<dbReference type="Proteomes" id="UP000062833">
    <property type="component" value="Chromosome"/>
</dbReference>
<dbReference type="GO" id="GO:0062054">
    <property type="term" value="F:fluoride channel activity"/>
    <property type="evidence" value="ECO:0007669"/>
    <property type="project" value="UniProtKB-UniRule"/>
</dbReference>
<dbReference type="Pfam" id="PF02537">
    <property type="entry name" value="CRCB"/>
    <property type="match status" value="1"/>
</dbReference>
<keyword evidence="12" id="KW-1185">Reference proteome</keyword>
<evidence type="ECO:0000256" key="2">
    <source>
        <dbReference type="ARBA" id="ARBA00022475"/>
    </source>
</evidence>
<keyword evidence="6 10" id="KW-0407">Ion channel</keyword>
<dbReference type="GO" id="GO:0140114">
    <property type="term" value="P:cellular detoxification of fluoride"/>
    <property type="evidence" value="ECO:0007669"/>
    <property type="project" value="UniProtKB-UniRule"/>
</dbReference>
<evidence type="ECO:0000256" key="9">
    <source>
        <dbReference type="ARBA" id="ARBA00049940"/>
    </source>
</evidence>
<dbReference type="KEGG" id="aaq:AOC05_06140"/>
<dbReference type="OrthoDB" id="5148600at2"/>
<dbReference type="InterPro" id="IPR003691">
    <property type="entry name" value="FluC"/>
</dbReference>